<dbReference type="InterPro" id="IPR001750">
    <property type="entry name" value="ND/Mrp_TM"/>
</dbReference>
<dbReference type="GO" id="GO:0016491">
    <property type="term" value="F:oxidoreductase activity"/>
    <property type="evidence" value="ECO:0007669"/>
    <property type="project" value="UniProtKB-KW"/>
</dbReference>
<comment type="subcellular location">
    <subcellularLocation>
        <location evidence="1">Cell membrane</location>
        <topology evidence="1">Multi-pass membrane protein</topology>
    </subcellularLocation>
    <subcellularLocation>
        <location evidence="7">Membrane</location>
        <topology evidence="7">Multi-pass membrane protein</topology>
    </subcellularLocation>
</comment>
<accession>A0A4R2RG12</accession>
<keyword evidence="4 8" id="KW-1133">Transmembrane helix</keyword>
<keyword evidence="6 8" id="KW-0472">Membrane</keyword>
<comment type="caution">
    <text evidence="10">The sequence shown here is derived from an EMBL/GenBank/DDBJ whole genome shotgun (WGS) entry which is preliminary data.</text>
</comment>
<name>A0A4R2RG12_9FIRM</name>
<dbReference type="AlphaFoldDB" id="A0A4R2RG12"/>
<dbReference type="PANTHER" id="PTHR42682:SF3">
    <property type="entry name" value="FORMATE HYDROGENLYASE SUBUNIT 3-RELATED"/>
    <property type="match status" value="1"/>
</dbReference>
<feature type="transmembrane region" description="Helical" evidence="8">
    <location>
        <begin position="299"/>
        <end position="321"/>
    </location>
</feature>
<evidence type="ECO:0000256" key="6">
    <source>
        <dbReference type="ARBA" id="ARBA00023136"/>
    </source>
</evidence>
<evidence type="ECO:0000256" key="2">
    <source>
        <dbReference type="ARBA" id="ARBA00022475"/>
    </source>
</evidence>
<keyword evidence="5" id="KW-0560">Oxidoreductase</keyword>
<dbReference type="EMBL" id="SLXT01000020">
    <property type="protein sequence ID" value="TCP62600.1"/>
    <property type="molecule type" value="Genomic_DNA"/>
</dbReference>
<keyword evidence="11" id="KW-1185">Reference proteome</keyword>
<feature type="transmembrane region" description="Helical" evidence="8">
    <location>
        <begin position="569"/>
        <end position="592"/>
    </location>
</feature>
<keyword evidence="3 7" id="KW-0812">Transmembrane</keyword>
<feature type="transmembrane region" description="Helical" evidence="8">
    <location>
        <begin position="130"/>
        <end position="149"/>
    </location>
</feature>
<feature type="transmembrane region" description="Helical" evidence="8">
    <location>
        <begin position="6"/>
        <end position="23"/>
    </location>
</feature>
<feature type="transmembrane region" description="Helical" evidence="8">
    <location>
        <begin position="241"/>
        <end position="263"/>
    </location>
</feature>
<feature type="transmembrane region" description="Helical" evidence="8">
    <location>
        <begin position="35"/>
        <end position="57"/>
    </location>
</feature>
<keyword evidence="2" id="KW-1003">Cell membrane</keyword>
<feature type="transmembrane region" description="Helical" evidence="8">
    <location>
        <begin position="666"/>
        <end position="684"/>
    </location>
</feature>
<evidence type="ECO:0000259" key="9">
    <source>
        <dbReference type="Pfam" id="PF00361"/>
    </source>
</evidence>
<dbReference type="RefSeq" id="WP_165876462.1">
    <property type="nucleotide sequence ID" value="NZ_JAOQNU010000019.1"/>
</dbReference>
<gene>
    <name evidence="10" type="ORF">EDD73_12017</name>
</gene>
<evidence type="ECO:0000256" key="8">
    <source>
        <dbReference type="SAM" id="Phobius"/>
    </source>
</evidence>
<protein>
    <submittedName>
        <fullName evidence="10">Hydrogenase-4 component B</fullName>
    </submittedName>
</protein>
<feature type="transmembrane region" description="Helical" evidence="8">
    <location>
        <begin position="496"/>
        <end position="515"/>
    </location>
</feature>
<dbReference type="GO" id="GO:0005886">
    <property type="term" value="C:plasma membrane"/>
    <property type="evidence" value="ECO:0007669"/>
    <property type="project" value="UniProtKB-SubCell"/>
</dbReference>
<feature type="transmembrane region" description="Helical" evidence="8">
    <location>
        <begin position="269"/>
        <end position="292"/>
    </location>
</feature>
<dbReference type="InterPro" id="IPR052175">
    <property type="entry name" value="ComplexI-like_HydComp"/>
</dbReference>
<feature type="transmembrane region" description="Helical" evidence="8">
    <location>
        <begin position="77"/>
        <end position="95"/>
    </location>
</feature>
<feature type="transmembrane region" description="Helical" evidence="8">
    <location>
        <begin position="380"/>
        <end position="401"/>
    </location>
</feature>
<evidence type="ECO:0000256" key="1">
    <source>
        <dbReference type="ARBA" id="ARBA00004651"/>
    </source>
</evidence>
<proteinExistence type="predicted"/>
<feature type="transmembrane region" description="Helical" evidence="8">
    <location>
        <begin position="107"/>
        <end position="124"/>
    </location>
</feature>
<feature type="transmembrane region" description="Helical" evidence="8">
    <location>
        <begin position="445"/>
        <end position="475"/>
    </location>
</feature>
<evidence type="ECO:0000256" key="4">
    <source>
        <dbReference type="ARBA" id="ARBA00022989"/>
    </source>
</evidence>
<evidence type="ECO:0000313" key="11">
    <source>
        <dbReference type="Proteomes" id="UP000294813"/>
    </source>
</evidence>
<feature type="transmembrane region" description="Helical" evidence="8">
    <location>
        <begin position="341"/>
        <end position="359"/>
    </location>
</feature>
<organism evidence="10 11">
    <name type="scientific">Heliophilum fasciatum</name>
    <dbReference type="NCBI Taxonomy" id="35700"/>
    <lineage>
        <taxon>Bacteria</taxon>
        <taxon>Bacillati</taxon>
        <taxon>Bacillota</taxon>
        <taxon>Clostridia</taxon>
        <taxon>Eubacteriales</taxon>
        <taxon>Heliobacteriaceae</taxon>
        <taxon>Heliophilum</taxon>
    </lineage>
</organism>
<evidence type="ECO:0000256" key="7">
    <source>
        <dbReference type="RuleBase" id="RU000320"/>
    </source>
</evidence>
<feature type="transmembrane region" description="Helical" evidence="8">
    <location>
        <begin position="206"/>
        <end position="229"/>
    </location>
</feature>
<feature type="transmembrane region" description="Helical" evidence="8">
    <location>
        <begin position="161"/>
        <end position="183"/>
    </location>
</feature>
<evidence type="ECO:0000313" key="10">
    <source>
        <dbReference type="EMBL" id="TCP62600.1"/>
    </source>
</evidence>
<dbReference type="Proteomes" id="UP000294813">
    <property type="component" value="Unassembled WGS sequence"/>
</dbReference>
<reference evidence="10 11" key="1">
    <citation type="submission" date="2019-03" db="EMBL/GenBank/DDBJ databases">
        <title>Genomic Encyclopedia of Type Strains, Phase IV (KMG-IV): sequencing the most valuable type-strain genomes for metagenomic binning, comparative biology and taxonomic classification.</title>
        <authorList>
            <person name="Goeker M."/>
        </authorList>
    </citation>
    <scope>NUCLEOTIDE SEQUENCE [LARGE SCALE GENOMIC DNA]</scope>
    <source>
        <strain evidence="10 11">DSM 11170</strain>
    </source>
</reference>
<dbReference type="PANTHER" id="PTHR42682">
    <property type="entry name" value="HYDROGENASE-4 COMPONENT F"/>
    <property type="match status" value="1"/>
</dbReference>
<dbReference type="Pfam" id="PF00361">
    <property type="entry name" value="Proton_antipo_M"/>
    <property type="match status" value="1"/>
</dbReference>
<sequence>MSSQTLMMTAFFLFLLGSLSTLTRRMMAIRLGHALLMMAGLSGFVAALLVLWSGTAWSLDLWSMAPFGMITLRMDGLAAFFILLFHGVAMPVALFGSSFAAGEAKPLWQTALLNLFFVAIDLVVLADQAILFLLAWESMSLVSTGLVLSRHEESPVRHAGFVYLAMTHLAGGFVVLFLLYLTVQAGDGHFASLAEALQGQVPEVQLLLLLAALLGLGTKAGLVPVHIWLPRAHPVASAHVSAVMSGLMVKAALYMLIRVFFGWAEALPMALALLVLGVGTLSALAGVYYALVEKDLKRMLAFSTVENVGIIVMALGAALVAREAGLAEVTSLALSAALFHGLNHGLFKSLLFLSSGAVYRASHEKNMDHLGGLIRQMPATAAAFFIGSLAVAGIPLVNGFASEWLTLQSLFYVGAFGLNADMGMAIGGSVNSGATMLGGLSSLNWTLVGGVLALLAAALLGLVGALAAACFVKAFGTVFLALPRSQGAREAREVPAVMRAAMALLAGACVFFGLLPSAGLRLTLPALEAVLGPTASSPLVLMDQGLGLIFWSAPGNLPISGGASAGSQLMIYAVAGLLMVVALLVAAVLTLLRKRSGRAPVVAETWNCGLPLEPTMEYNATSFATPLRLALGFVGRFAVERDLYRPFADGLLRLAQRMRPLQGGNVHIYLSYIFATLLLLLLFGR</sequence>
<feature type="domain" description="NADH:quinone oxidoreductase/Mrp antiporter transmembrane" evidence="9">
    <location>
        <begin position="127"/>
        <end position="415"/>
    </location>
</feature>
<evidence type="ECO:0000256" key="5">
    <source>
        <dbReference type="ARBA" id="ARBA00023002"/>
    </source>
</evidence>
<evidence type="ECO:0000256" key="3">
    <source>
        <dbReference type="ARBA" id="ARBA00022692"/>
    </source>
</evidence>